<keyword evidence="3" id="KW-1185">Reference proteome</keyword>
<evidence type="ECO:0000313" key="2">
    <source>
        <dbReference type="EnsemblPlants" id="KEH22657"/>
    </source>
</evidence>
<protein>
    <submittedName>
        <fullName evidence="1">Mediator of RNA polymerase II transcription subunit 33A</fullName>
    </submittedName>
</protein>
<dbReference type="GO" id="GO:0016592">
    <property type="term" value="C:mediator complex"/>
    <property type="evidence" value="ECO:0007669"/>
    <property type="project" value="InterPro"/>
</dbReference>
<dbReference type="EMBL" id="CM001223">
    <property type="protein sequence ID" value="KEH22657.1"/>
    <property type="molecule type" value="Genomic_DNA"/>
</dbReference>
<dbReference type="STRING" id="3880.A0A072TYY7"/>
<dbReference type="PANTHER" id="PTHR33739:SF12">
    <property type="entry name" value="MEDIATOR OF RNA POLYMERASE II TRANSCRIPTION SUBUNIT 33A"/>
    <property type="match status" value="1"/>
</dbReference>
<accession>A0A072TYY7</accession>
<dbReference type="InterPro" id="IPR039638">
    <property type="entry name" value="MED33A/B"/>
</dbReference>
<organism evidence="1 3">
    <name type="scientific">Medicago truncatula</name>
    <name type="common">Barrel medic</name>
    <name type="synonym">Medicago tribuloides</name>
    <dbReference type="NCBI Taxonomy" id="3880"/>
    <lineage>
        <taxon>Eukaryota</taxon>
        <taxon>Viridiplantae</taxon>
        <taxon>Streptophyta</taxon>
        <taxon>Embryophyta</taxon>
        <taxon>Tracheophyta</taxon>
        <taxon>Spermatophyta</taxon>
        <taxon>Magnoliopsida</taxon>
        <taxon>eudicotyledons</taxon>
        <taxon>Gunneridae</taxon>
        <taxon>Pentapetalae</taxon>
        <taxon>rosids</taxon>
        <taxon>fabids</taxon>
        <taxon>Fabales</taxon>
        <taxon>Fabaceae</taxon>
        <taxon>Papilionoideae</taxon>
        <taxon>50 kb inversion clade</taxon>
        <taxon>NPAAA clade</taxon>
        <taxon>Hologalegina</taxon>
        <taxon>IRL clade</taxon>
        <taxon>Trifolieae</taxon>
        <taxon>Medicago</taxon>
    </lineage>
</organism>
<reference evidence="1 3" key="1">
    <citation type="journal article" date="2011" name="Nature">
        <title>The Medicago genome provides insight into the evolution of rhizobial symbioses.</title>
        <authorList>
            <person name="Young N.D."/>
            <person name="Debelle F."/>
            <person name="Oldroyd G.E."/>
            <person name="Geurts R."/>
            <person name="Cannon S.B."/>
            <person name="Udvardi M.K."/>
            <person name="Benedito V.A."/>
            <person name="Mayer K.F."/>
            <person name="Gouzy J."/>
            <person name="Schoof H."/>
            <person name="Van de Peer Y."/>
            <person name="Proost S."/>
            <person name="Cook D.R."/>
            <person name="Meyers B.C."/>
            <person name="Spannagl M."/>
            <person name="Cheung F."/>
            <person name="De Mita S."/>
            <person name="Krishnakumar V."/>
            <person name="Gundlach H."/>
            <person name="Zhou S."/>
            <person name="Mudge J."/>
            <person name="Bharti A.K."/>
            <person name="Murray J.D."/>
            <person name="Naoumkina M.A."/>
            <person name="Rosen B."/>
            <person name="Silverstein K.A."/>
            <person name="Tang H."/>
            <person name="Rombauts S."/>
            <person name="Zhao P.X."/>
            <person name="Zhou P."/>
            <person name="Barbe V."/>
            <person name="Bardou P."/>
            <person name="Bechner M."/>
            <person name="Bellec A."/>
            <person name="Berger A."/>
            <person name="Berges H."/>
            <person name="Bidwell S."/>
            <person name="Bisseling T."/>
            <person name="Choisne N."/>
            <person name="Couloux A."/>
            <person name="Denny R."/>
            <person name="Deshpande S."/>
            <person name="Dai X."/>
            <person name="Doyle J.J."/>
            <person name="Dudez A.M."/>
            <person name="Farmer A.D."/>
            <person name="Fouteau S."/>
            <person name="Franken C."/>
            <person name="Gibelin C."/>
            <person name="Gish J."/>
            <person name="Goldstein S."/>
            <person name="Gonzalez A.J."/>
            <person name="Green P.J."/>
            <person name="Hallab A."/>
            <person name="Hartog M."/>
            <person name="Hua A."/>
            <person name="Humphray S.J."/>
            <person name="Jeong D.H."/>
            <person name="Jing Y."/>
            <person name="Jocker A."/>
            <person name="Kenton S.M."/>
            <person name="Kim D.J."/>
            <person name="Klee K."/>
            <person name="Lai H."/>
            <person name="Lang C."/>
            <person name="Lin S."/>
            <person name="Macmil S.L."/>
            <person name="Magdelenat G."/>
            <person name="Matthews L."/>
            <person name="McCorrison J."/>
            <person name="Monaghan E.L."/>
            <person name="Mun J.H."/>
            <person name="Najar F.Z."/>
            <person name="Nicholson C."/>
            <person name="Noirot C."/>
            <person name="O'Bleness M."/>
            <person name="Paule C.R."/>
            <person name="Poulain J."/>
            <person name="Prion F."/>
            <person name="Qin B."/>
            <person name="Qu C."/>
            <person name="Retzel E.F."/>
            <person name="Riddle C."/>
            <person name="Sallet E."/>
            <person name="Samain S."/>
            <person name="Samson N."/>
            <person name="Sanders I."/>
            <person name="Saurat O."/>
            <person name="Scarpelli C."/>
            <person name="Schiex T."/>
            <person name="Segurens B."/>
            <person name="Severin A.J."/>
            <person name="Sherrier D.J."/>
            <person name="Shi R."/>
            <person name="Sims S."/>
            <person name="Singer S.R."/>
            <person name="Sinharoy S."/>
            <person name="Sterck L."/>
            <person name="Viollet A."/>
            <person name="Wang B.B."/>
            <person name="Wang K."/>
            <person name="Wang M."/>
            <person name="Wang X."/>
            <person name="Warfsmann J."/>
            <person name="Weissenbach J."/>
            <person name="White D.D."/>
            <person name="White J.D."/>
            <person name="Wiley G.B."/>
            <person name="Wincker P."/>
            <person name="Xing Y."/>
            <person name="Yang L."/>
            <person name="Yao Z."/>
            <person name="Ying F."/>
            <person name="Zhai J."/>
            <person name="Zhou L."/>
            <person name="Zuber A."/>
            <person name="Denarie J."/>
            <person name="Dixon R.A."/>
            <person name="May G.D."/>
            <person name="Schwartz D.C."/>
            <person name="Rogers J."/>
            <person name="Quetier F."/>
            <person name="Town C.D."/>
            <person name="Roe B.A."/>
        </authorList>
    </citation>
    <scope>NUCLEOTIDE SEQUENCE [LARGE SCALE GENOMIC DNA]</scope>
    <source>
        <strain evidence="1">A17</strain>
        <strain evidence="2 3">cv. Jemalong A17</strain>
    </source>
</reference>
<reference evidence="1 3" key="2">
    <citation type="journal article" date="2014" name="BMC Genomics">
        <title>An improved genome release (version Mt4.0) for the model legume Medicago truncatula.</title>
        <authorList>
            <person name="Tang H."/>
            <person name="Krishnakumar V."/>
            <person name="Bidwell S."/>
            <person name="Rosen B."/>
            <person name="Chan A."/>
            <person name="Zhou S."/>
            <person name="Gentzbittel L."/>
            <person name="Childs K.L."/>
            <person name="Yandell M."/>
            <person name="Gundlach H."/>
            <person name="Mayer K.F."/>
            <person name="Schwartz D.C."/>
            <person name="Town C.D."/>
        </authorList>
    </citation>
    <scope>GENOME REANNOTATION</scope>
    <source>
        <strain evidence="1">A17</strain>
        <strain evidence="2 3">cv. Jemalong A17</strain>
    </source>
</reference>
<dbReference type="PANTHER" id="PTHR33739">
    <property type="entry name" value="OS07G0681500 PROTEIN"/>
    <property type="match status" value="1"/>
</dbReference>
<reference evidence="2" key="3">
    <citation type="submission" date="2015-04" db="UniProtKB">
        <authorList>
            <consortium name="EnsemblPlants"/>
        </authorList>
    </citation>
    <scope>IDENTIFICATION</scope>
    <source>
        <strain evidence="2">cv. Jemalong A17</strain>
    </source>
</reference>
<dbReference type="AlphaFoldDB" id="A0A072TYY7"/>
<evidence type="ECO:0000313" key="3">
    <source>
        <dbReference type="Proteomes" id="UP000002051"/>
    </source>
</evidence>
<dbReference type="Proteomes" id="UP000002051">
    <property type="component" value="Unassembled WGS sequence"/>
</dbReference>
<dbReference type="GO" id="GO:2000762">
    <property type="term" value="P:regulation of phenylpropanoid metabolic process"/>
    <property type="evidence" value="ECO:0007669"/>
    <property type="project" value="InterPro"/>
</dbReference>
<gene>
    <name evidence="1" type="ordered locus">MTR_7g056330</name>
</gene>
<proteinExistence type="predicted"/>
<sequence length="372" mass="41230">MPNHSSIKHVRTTFIKKRIKLDEGVYDINDTSAYLLTSCLAEIEKIYEIAIYGSDEEKISAATILGWRNAQLSQEYSHNVCEPGVALVEFVFSILRQLLEATLDDEGLLDHLARWLSISHDMDIDEHVRINEMTTEQKEVMRRKNTTLAIEIIVNFLQNKMTSRLLSLVHRNMPSYWRSFKHQMQLIASKSSILKNLTHINADTLLSAMENIHGVVSCNAKSVIPAGSQVAFDGALPIDLILEDALDGGHVATFSAIEMITVGNLRHLIVEACIARNLLDTSAYYWPGYVNACSNQIPASISNQVDGWSSLMKGSKLTPTLADFLAATPASSLAEIEKIYEIAIYGSDEEKISAATIMCGASLARGWNAQTL</sequence>
<dbReference type="EnsemblPlants" id="KEH22657">
    <property type="protein sequence ID" value="KEH22657"/>
    <property type="gene ID" value="MTR_7g056330"/>
</dbReference>
<evidence type="ECO:0000313" key="1">
    <source>
        <dbReference type="EMBL" id="KEH22657.1"/>
    </source>
</evidence>
<dbReference type="HOGENOM" id="CLU_744692_0_0_1"/>
<name>A0A072TYY7_MEDTR</name>